<dbReference type="RefSeq" id="WP_173082523.1">
    <property type="nucleotide sequence ID" value="NZ_BLTE01000004.1"/>
</dbReference>
<accession>A0A6V8LLC1</accession>
<name>A0A6V8LLC1_9BACT</name>
<protein>
    <submittedName>
        <fullName evidence="3">Protein FdhE</fullName>
    </submittedName>
</protein>
<dbReference type="InterPro" id="IPR024064">
    <property type="entry name" value="FdhE-like_sf"/>
</dbReference>
<evidence type="ECO:0000259" key="2">
    <source>
        <dbReference type="Pfam" id="PF24860"/>
    </source>
</evidence>
<dbReference type="GO" id="GO:0051604">
    <property type="term" value="P:protein maturation"/>
    <property type="evidence" value="ECO:0007669"/>
    <property type="project" value="TreeGrafter"/>
</dbReference>
<evidence type="ECO:0000313" key="3">
    <source>
        <dbReference type="EMBL" id="GFK93472.1"/>
    </source>
</evidence>
<dbReference type="InterPro" id="IPR056796">
    <property type="entry name" value="FdhE_C"/>
</dbReference>
<dbReference type="Proteomes" id="UP000494245">
    <property type="component" value="Unassembled WGS sequence"/>
</dbReference>
<feature type="domain" description="FdhE C-terminal" evidence="2">
    <location>
        <begin position="214"/>
        <end position="288"/>
    </location>
</feature>
<organism evidence="3 4">
    <name type="scientific">Fundidesulfovibrio magnetotacticus</name>
    <dbReference type="NCBI Taxonomy" id="2730080"/>
    <lineage>
        <taxon>Bacteria</taxon>
        <taxon>Pseudomonadati</taxon>
        <taxon>Thermodesulfobacteriota</taxon>
        <taxon>Desulfovibrionia</taxon>
        <taxon>Desulfovibrionales</taxon>
        <taxon>Desulfovibrionaceae</taxon>
        <taxon>Fundidesulfovibrio</taxon>
    </lineage>
</organism>
<dbReference type="AlphaFoldDB" id="A0A6V8LLC1"/>
<gene>
    <name evidence="3" type="primary">fdhE_2</name>
    <name evidence="3" type="ORF">NNJEOMEG_01305</name>
</gene>
<dbReference type="GO" id="GO:0008199">
    <property type="term" value="F:ferric iron binding"/>
    <property type="evidence" value="ECO:0007669"/>
    <property type="project" value="TreeGrafter"/>
</dbReference>
<dbReference type="InterPro" id="IPR006452">
    <property type="entry name" value="Formate_DH_accessory"/>
</dbReference>
<sequence>MFETVDREKTLIRRKLAQMRKRPHLPAPLLDLAEKVLEMQLAARVEAAATVFAPGELTPVDQVIAGASLLPRERFPLEMDPAGRLFTDLAGALADLGGPAAQAAAMVLAEGSGFMENALRAYLAGDEAFFTEFSGRTPQAPRTLNFLAQCAVTPQATALAEALSLTLPQDRTWEQGSCPVCGSLAFQSALVGKEGVRHNACSFCRASYRTFRLQCPYCHERDATKLRFFVAEEEPGYRVDTCETCKGYIKTTDFREYDRPSLPALDDLESMTLDILAMRQGYLRPTPSALGF</sequence>
<dbReference type="PANTHER" id="PTHR37689:SF1">
    <property type="entry name" value="PROTEIN FDHE"/>
    <property type="match status" value="1"/>
</dbReference>
<evidence type="ECO:0000256" key="1">
    <source>
        <dbReference type="ARBA" id="ARBA00022490"/>
    </source>
</evidence>
<dbReference type="CDD" id="cd16341">
    <property type="entry name" value="FdhE"/>
    <property type="match status" value="1"/>
</dbReference>
<comment type="caution">
    <text evidence="3">The sequence shown here is derived from an EMBL/GenBank/DDBJ whole genome shotgun (WGS) entry which is preliminary data.</text>
</comment>
<keyword evidence="4" id="KW-1185">Reference proteome</keyword>
<dbReference type="Gene3D" id="3.90.1670.10">
    <property type="entry name" value="FdhE-like domain"/>
    <property type="match status" value="1"/>
</dbReference>
<dbReference type="PANTHER" id="PTHR37689">
    <property type="entry name" value="PROTEIN FDHE"/>
    <property type="match status" value="1"/>
</dbReference>
<reference evidence="3 4" key="2">
    <citation type="submission" date="2020-05" db="EMBL/GenBank/DDBJ databases">
        <title>Draft genome sequence of Desulfovibrio sp. strainFSS-1.</title>
        <authorList>
            <person name="Shimoshige H."/>
            <person name="Kobayashi H."/>
            <person name="Maekawa T."/>
        </authorList>
    </citation>
    <scope>NUCLEOTIDE SEQUENCE [LARGE SCALE GENOMIC DNA]</scope>
    <source>
        <strain evidence="3 4">SIID29052-01</strain>
    </source>
</reference>
<dbReference type="Pfam" id="PF24860">
    <property type="entry name" value="FdhE_C"/>
    <property type="match status" value="1"/>
</dbReference>
<evidence type="ECO:0000313" key="4">
    <source>
        <dbReference type="Proteomes" id="UP000494245"/>
    </source>
</evidence>
<dbReference type="SUPFAM" id="SSF144020">
    <property type="entry name" value="FdhE-like"/>
    <property type="match status" value="1"/>
</dbReference>
<reference evidence="3 4" key="1">
    <citation type="submission" date="2020-04" db="EMBL/GenBank/DDBJ databases">
        <authorList>
            <consortium name="Desulfovibrio sp. FSS-1 genome sequencing consortium"/>
            <person name="Shimoshige H."/>
            <person name="Kobayashi H."/>
            <person name="Maekawa T."/>
        </authorList>
    </citation>
    <scope>NUCLEOTIDE SEQUENCE [LARGE SCALE GENOMIC DNA]</scope>
    <source>
        <strain evidence="3 4">SIID29052-01</strain>
    </source>
</reference>
<keyword evidence="1" id="KW-0963">Cytoplasm</keyword>
<dbReference type="EMBL" id="BLTE01000004">
    <property type="protein sequence ID" value="GFK93472.1"/>
    <property type="molecule type" value="Genomic_DNA"/>
</dbReference>
<proteinExistence type="predicted"/>
<dbReference type="GO" id="GO:0005829">
    <property type="term" value="C:cytosol"/>
    <property type="evidence" value="ECO:0007669"/>
    <property type="project" value="TreeGrafter"/>
</dbReference>